<dbReference type="Pfam" id="PF08241">
    <property type="entry name" value="Methyltransf_11"/>
    <property type="match status" value="1"/>
</dbReference>
<dbReference type="PROSITE" id="PS01184">
    <property type="entry name" value="UBIE_2"/>
    <property type="match status" value="1"/>
</dbReference>
<dbReference type="RefSeq" id="WP_117001331.1">
    <property type="nucleotide sequence ID" value="NZ_BMJS01000001.1"/>
</dbReference>
<keyword evidence="3" id="KW-0949">S-adenosyl-L-methionine</keyword>
<sequence>MQQVDNKAFLDPEIQNWDELDLPKSWVDELNFKSPMAWLTLVKAVFYPKNRSVRLDEKLLQEMPVPKYVLQEFHNIPCGNYSKLLTRGYIKGFDIAMLNQVDPIRKKIAYYLKDCHAVLDIGCGGGKTSNAIYQQGAHDIWGIDPSPYLLKHAALDFPQIKFIQGVAESLPFADKRFDGLSACYVLHEIPPRYIKQLIAEASRVLKKGGVFVIAEPSPLQYQDKTWQLCKDHGMKGVYFKLLARKLNEPFVKAFHQLDLHQLFIEAGFDVLEDQKEMPHRFICVRKL</sequence>
<evidence type="ECO:0000256" key="2">
    <source>
        <dbReference type="ARBA" id="ARBA00022679"/>
    </source>
</evidence>
<dbReference type="InterPro" id="IPR013216">
    <property type="entry name" value="Methyltransf_11"/>
</dbReference>
<accession>A0A8J2Z1M2</accession>
<comment type="caution">
    <text evidence="5">The sequence shown here is derived from an EMBL/GenBank/DDBJ whole genome shotgun (WGS) entry which is preliminary data.</text>
</comment>
<reference evidence="5" key="1">
    <citation type="journal article" date="2014" name="Int. J. Syst. Evol. Microbiol.">
        <title>Complete genome sequence of Corynebacterium casei LMG S-19264T (=DSM 44701T), isolated from a smear-ripened cheese.</title>
        <authorList>
            <consortium name="US DOE Joint Genome Institute (JGI-PGF)"/>
            <person name="Walter F."/>
            <person name="Albersmeier A."/>
            <person name="Kalinowski J."/>
            <person name="Ruckert C."/>
        </authorList>
    </citation>
    <scope>NUCLEOTIDE SEQUENCE</scope>
    <source>
        <strain evidence="5">CGMCC 1.15758</strain>
    </source>
</reference>
<dbReference type="InterPro" id="IPR050508">
    <property type="entry name" value="Methyltransf_Superfamily"/>
</dbReference>
<dbReference type="InterPro" id="IPR023576">
    <property type="entry name" value="UbiE/COQ5_MeTrFase_CS"/>
</dbReference>
<dbReference type="Gene3D" id="3.40.50.150">
    <property type="entry name" value="Vaccinia Virus protein VP39"/>
    <property type="match status" value="1"/>
</dbReference>
<dbReference type="PANTHER" id="PTHR42912:SF93">
    <property type="entry name" value="N6-ADENOSINE-METHYLTRANSFERASE TMT1A"/>
    <property type="match status" value="1"/>
</dbReference>
<dbReference type="CDD" id="cd02440">
    <property type="entry name" value="AdoMet_MTases"/>
    <property type="match status" value="1"/>
</dbReference>
<keyword evidence="6" id="KW-1185">Reference proteome</keyword>
<evidence type="ECO:0000256" key="1">
    <source>
        <dbReference type="ARBA" id="ARBA00022603"/>
    </source>
</evidence>
<organism evidence="5 6">
    <name type="scientific">Cysteiniphilum litorale</name>
    <dbReference type="NCBI Taxonomy" id="2056700"/>
    <lineage>
        <taxon>Bacteria</taxon>
        <taxon>Pseudomonadati</taxon>
        <taxon>Pseudomonadota</taxon>
        <taxon>Gammaproteobacteria</taxon>
        <taxon>Thiotrichales</taxon>
        <taxon>Fastidiosibacteraceae</taxon>
        <taxon>Cysteiniphilum</taxon>
    </lineage>
</organism>
<dbReference type="InterPro" id="IPR029063">
    <property type="entry name" value="SAM-dependent_MTases_sf"/>
</dbReference>
<keyword evidence="2" id="KW-0808">Transferase</keyword>
<dbReference type="AlphaFoldDB" id="A0A8J2Z1M2"/>
<evidence type="ECO:0000256" key="3">
    <source>
        <dbReference type="ARBA" id="ARBA00022691"/>
    </source>
</evidence>
<dbReference type="OrthoDB" id="9760689at2"/>
<dbReference type="GO" id="GO:0008757">
    <property type="term" value="F:S-adenosylmethionine-dependent methyltransferase activity"/>
    <property type="evidence" value="ECO:0007669"/>
    <property type="project" value="InterPro"/>
</dbReference>
<dbReference type="GO" id="GO:0032259">
    <property type="term" value="P:methylation"/>
    <property type="evidence" value="ECO:0007669"/>
    <property type="project" value="UniProtKB-KW"/>
</dbReference>
<dbReference type="Proteomes" id="UP000636949">
    <property type="component" value="Unassembled WGS sequence"/>
</dbReference>
<feature type="domain" description="Methyltransferase type 11" evidence="4">
    <location>
        <begin position="119"/>
        <end position="213"/>
    </location>
</feature>
<evidence type="ECO:0000313" key="6">
    <source>
        <dbReference type="Proteomes" id="UP000636949"/>
    </source>
</evidence>
<evidence type="ECO:0000313" key="5">
    <source>
        <dbReference type="EMBL" id="GGF87042.1"/>
    </source>
</evidence>
<reference evidence="5" key="2">
    <citation type="submission" date="2020-09" db="EMBL/GenBank/DDBJ databases">
        <authorList>
            <person name="Sun Q."/>
            <person name="Zhou Y."/>
        </authorList>
    </citation>
    <scope>NUCLEOTIDE SEQUENCE</scope>
    <source>
        <strain evidence="5">CGMCC 1.15758</strain>
    </source>
</reference>
<gene>
    <name evidence="5" type="ORF">GCM10010995_00500</name>
</gene>
<evidence type="ECO:0000259" key="4">
    <source>
        <dbReference type="Pfam" id="PF08241"/>
    </source>
</evidence>
<dbReference type="EMBL" id="BMJS01000001">
    <property type="protein sequence ID" value="GGF87042.1"/>
    <property type="molecule type" value="Genomic_DNA"/>
</dbReference>
<name>A0A8J2Z1M2_9GAMM</name>
<keyword evidence="1" id="KW-0489">Methyltransferase</keyword>
<dbReference type="PANTHER" id="PTHR42912">
    <property type="entry name" value="METHYLTRANSFERASE"/>
    <property type="match status" value="1"/>
</dbReference>
<dbReference type="SUPFAM" id="SSF53335">
    <property type="entry name" value="S-adenosyl-L-methionine-dependent methyltransferases"/>
    <property type="match status" value="1"/>
</dbReference>
<protein>
    <recommendedName>
        <fullName evidence="4">Methyltransferase type 11 domain-containing protein</fullName>
    </recommendedName>
</protein>
<proteinExistence type="predicted"/>